<proteinExistence type="predicted"/>
<name>A3ZVR8_9BACT</name>
<gene>
    <name evidence="2" type="ORF">DSM3645_03023</name>
</gene>
<feature type="compositionally biased region" description="Basic and acidic residues" evidence="1">
    <location>
        <begin position="9"/>
        <end position="23"/>
    </location>
</feature>
<organism evidence="2 3">
    <name type="scientific">Blastopirellula marina DSM 3645</name>
    <dbReference type="NCBI Taxonomy" id="314230"/>
    <lineage>
        <taxon>Bacteria</taxon>
        <taxon>Pseudomonadati</taxon>
        <taxon>Planctomycetota</taxon>
        <taxon>Planctomycetia</taxon>
        <taxon>Pirellulales</taxon>
        <taxon>Pirellulaceae</taxon>
        <taxon>Blastopirellula</taxon>
    </lineage>
</organism>
<reference evidence="2 3" key="1">
    <citation type="submission" date="2006-02" db="EMBL/GenBank/DDBJ databases">
        <authorList>
            <person name="Amann R."/>
            <person name="Ferriera S."/>
            <person name="Johnson J."/>
            <person name="Kravitz S."/>
            <person name="Halpern A."/>
            <person name="Remington K."/>
            <person name="Beeson K."/>
            <person name="Tran B."/>
            <person name="Rogers Y.-H."/>
            <person name="Friedman R."/>
            <person name="Venter J.C."/>
        </authorList>
    </citation>
    <scope>NUCLEOTIDE SEQUENCE [LARGE SCALE GENOMIC DNA]</scope>
    <source>
        <strain evidence="2 3">DSM 3645</strain>
    </source>
</reference>
<sequence length="23" mass="2706">MSPSAFRESVMEHCDMGTHIKRR</sequence>
<feature type="region of interest" description="Disordered" evidence="1">
    <location>
        <begin position="1"/>
        <end position="23"/>
    </location>
</feature>
<dbReference type="EMBL" id="AANZ01000014">
    <property type="protein sequence ID" value="EAQ79414.1"/>
    <property type="molecule type" value="Genomic_DNA"/>
</dbReference>
<evidence type="ECO:0000313" key="2">
    <source>
        <dbReference type="EMBL" id="EAQ79414.1"/>
    </source>
</evidence>
<comment type="caution">
    <text evidence="2">The sequence shown here is derived from an EMBL/GenBank/DDBJ whole genome shotgun (WGS) entry which is preliminary data.</text>
</comment>
<dbReference type="Proteomes" id="UP000004358">
    <property type="component" value="Unassembled WGS sequence"/>
</dbReference>
<dbReference type="AlphaFoldDB" id="A3ZVR8"/>
<dbReference type="HOGENOM" id="CLU_3422745_0_0_0"/>
<evidence type="ECO:0000313" key="3">
    <source>
        <dbReference type="Proteomes" id="UP000004358"/>
    </source>
</evidence>
<accession>A3ZVR8</accession>
<protein>
    <submittedName>
        <fullName evidence="2">Uncharacterized protein</fullName>
    </submittedName>
</protein>
<evidence type="ECO:0000256" key="1">
    <source>
        <dbReference type="SAM" id="MobiDB-lite"/>
    </source>
</evidence>